<reference evidence="7" key="1">
    <citation type="submission" date="2014-12" db="EMBL/GenBank/DDBJ databases">
        <title>Complete Genome Sequencing of Pandoraea pulmonicola DSM 16583.</title>
        <authorList>
            <person name="Chan K.-G."/>
        </authorList>
    </citation>
    <scope>NUCLEOTIDE SEQUENCE [LARGE SCALE GENOMIC DNA]</scope>
    <source>
        <strain evidence="7">DSM 16583</strain>
    </source>
</reference>
<evidence type="ECO:0000256" key="3">
    <source>
        <dbReference type="ARBA" id="ARBA00022723"/>
    </source>
</evidence>
<name>A0AAJ4ZCR2_PANPU</name>
<keyword evidence="2" id="KW-0808">Transferase</keyword>
<keyword evidence="5" id="KW-0032">Aminotransferase</keyword>
<dbReference type="GO" id="GO:0046872">
    <property type="term" value="F:metal ion binding"/>
    <property type="evidence" value="ECO:0007669"/>
    <property type="project" value="UniProtKB-KW"/>
</dbReference>
<dbReference type="Proteomes" id="UP000035086">
    <property type="component" value="Chromosome"/>
</dbReference>
<dbReference type="EMBL" id="UGSJ01000001">
    <property type="protein sequence ID" value="SUA90975.1"/>
    <property type="molecule type" value="Genomic_DNA"/>
</dbReference>
<reference evidence="5" key="2">
    <citation type="submission" date="2016-11" db="EMBL/GenBank/DDBJ databases">
        <title>Complete Genome Sequencing of Pandoraea pulmonicola DSM 16583.</title>
        <authorList>
            <person name="Chan K.-G."/>
        </authorList>
    </citation>
    <scope>NUCLEOTIDE SEQUENCE</scope>
    <source>
        <strain evidence="5">DSM 16583</strain>
    </source>
</reference>
<dbReference type="KEGG" id="ppul:RO07_08980"/>
<organism evidence="6 8">
    <name type="scientific">Pandoraea pulmonicola</name>
    <dbReference type="NCBI Taxonomy" id="93221"/>
    <lineage>
        <taxon>Bacteria</taxon>
        <taxon>Pseudomonadati</taxon>
        <taxon>Pseudomonadota</taxon>
        <taxon>Betaproteobacteria</taxon>
        <taxon>Burkholderiales</taxon>
        <taxon>Burkholderiaceae</taxon>
        <taxon>Pandoraea</taxon>
    </lineage>
</organism>
<keyword evidence="4" id="KW-0862">Zinc</keyword>
<dbReference type="PANTHER" id="PTHR37418">
    <property type="entry name" value="3-KETO-5-AMINOHEXANOATE CLEAVAGE ENZYME-RELATED"/>
    <property type="match status" value="1"/>
</dbReference>
<reference evidence="6 8" key="3">
    <citation type="submission" date="2018-06" db="EMBL/GenBank/DDBJ databases">
        <authorList>
            <consortium name="Pathogen Informatics"/>
            <person name="Doyle S."/>
        </authorList>
    </citation>
    <scope>NUCLEOTIDE SEQUENCE [LARGE SCALE GENOMIC DNA]</scope>
    <source>
        <strain evidence="6 8">NCTC13159</strain>
    </source>
</reference>
<dbReference type="Pfam" id="PF05853">
    <property type="entry name" value="BKACE"/>
    <property type="match status" value="1"/>
</dbReference>
<sequence length="295" mass="31036">MTRAFALAVAPNGARRTHADHPALPMTPAELGACARACLDAGAAMIHLHVRRADGTHSLEVADYAAGIAAVRRAVGNDLVLQVTTEAVGIYTPAQQIATVRALHPEAISVALREVLPDADHAPVAEAFFEWLWQEHITAQYILYDTDDVAHYWRLRARGAIRPGRHWVLFVLGRYSKGQLSSPADLLPFLAAWRTGVGGMGGMGGMGGVGGATGTGASPDTTPWAMCAFGPRETECALAAVLHGGHARIGFENNLFLPDGSVSPGNDASLRALTAAASPLALAPMTADALRELTR</sequence>
<dbReference type="InterPro" id="IPR008567">
    <property type="entry name" value="BKACE"/>
</dbReference>
<dbReference type="RefSeq" id="WP_039407097.1">
    <property type="nucleotide sequence ID" value="NZ_CP010310.2"/>
</dbReference>
<keyword evidence="3" id="KW-0479">Metal-binding</keyword>
<dbReference type="Proteomes" id="UP000254589">
    <property type="component" value="Unassembled WGS sequence"/>
</dbReference>
<dbReference type="AlphaFoldDB" id="A0AAJ4ZCR2"/>
<dbReference type="InterPro" id="IPR013785">
    <property type="entry name" value="Aldolase_TIM"/>
</dbReference>
<dbReference type="GO" id="GO:0043720">
    <property type="term" value="F:3-keto-5-aminohexanoate cleavage activity"/>
    <property type="evidence" value="ECO:0007669"/>
    <property type="project" value="InterPro"/>
</dbReference>
<keyword evidence="7" id="KW-1185">Reference proteome</keyword>
<comment type="cofactor">
    <cofactor evidence="1">
        <name>Zn(2+)</name>
        <dbReference type="ChEBI" id="CHEBI:29105"/>
    </cofactor>
</comment>
<protein>
    <submittedName>
        <fullName evidence="5">Class III aminotransferase</fullName>
    </submittedName>
    <submittedName>
        <fullName evidence="6">Uncharacterized conserved protein</fullName>
    </submittedName>
</protein>
<evidence type="ECO:0000313" key="8">
    <source>
        <dbReference type="Proteomes" id="UP000254589"/>
    </source>
</evidence>
<evidence type="ECO:0000313" key="5">
    <source>
        <dbReference type="EMBL" id="AJC20574.1"/>
    </source>
</evidence>
<gene>
    <name evidence="6" type="ORF">NCTC13159_02463</name>
    <name evidence="5" type="ORF">RO07_08980</name>
</gene>
<evidence type="ECO:0000256" key="1">
    <source>
        <dbReference type="ARBA" id="ARBA00001947"/>
    </source>
</evidence>
<evidence type="ECO:0000313" key="6">
    <source>
        <dbReference type="EMBL" id="SUA90975.1"/>
    </source>
</evidence>
<evidence type="ECO:0000256" key="2">
    <source>
        <dbReference type="ARBA" id="ARBA00022679"/>
    </source>
</evidence>
<dbReference type="GO" id="GO:0008483">
    <property type="term" value="F:transaminase activity"/>
    <property type="evidence" value="ECO:0007669"/>
    <property type="project" value="UniProtKB-KW"/>
</dbReference>
<evidence type="ECO:0000313" key="7">
    <source>
        <dbReference type="Proteomes" id="UP000035086"/>
    </source>
</evidence>
<dbReference type="EMBL" id="CP010310">
    <property type="protein sequence ID" value="AJC20574.1"/>
    <property type="molecule type" value="Genomic_DNA"/>
</dbReference>
<accession>A0AAJ4ZCR2</accession>
<dbReference type="Gene3D" id="3.20.20.70">
    <property type="entry name" value="Aldolase class I"/>
    <property type="match status" value="2"/>
</dbReference>
<dbReference type="PANTHER" id="PTHR37418:SF2">
    <property type="entry name" value="3-KETO-5-AMINOHEXANOATE CLEAVAGE ENZYME"/>
    <property type="match status" value="1"/>
</dbReference>
<proteinExistence type="predicted"/>
<evidence type="ECO:0000256" key="4">
    <source>
        <dbReference type="ARBA" id="ARBA00022833"/>
    </source>
</evidence>